<feature type="compositionally biased region" description="Polar residues" evidence="1">
    <location>
        <begin position="226"/>
        <end position="236"/>
    </location>
</feature>
<name>A0AA38J769_9AGAR</name>
<reference evidence="3" key="2">
    <citation type="journal article" date="2023" name="Proc. Natl. Acad. Sci. U.S.A.">
        <title>A global phylogenomic analysis of the shiitake genus Lentinula.</title>
        <authorList>
            <person name="Sierra-Patev S."/>
            <person name="Min B."/>
            <person name="Naranjo-Ortiz M."/>
            <person name="Looney B."/>
            <person name="Konkel Z."/>
            <person name="Slot J.C."/>
            <person name="Sakamoto Y."/>
            <person name="Steenwyk J.L."/>
            <person name="Rokas A."/>
            <person name="Carro J."/>
            <person name="Camarero S."/>
            <person name="Ferreira P."/>
            <person name="Molpeceres G."/>
            <person name="Ruiz-Duenas F.J."/>
            <person name="Serrano A."/>
            <person name="Henrissat B."/>
            <person name="Drula E."/>
            <person name="Hughes K.W."/>
            <person name="Mata J.L."/>
            <person name="Ishikawa N.K."/>
            <person name="Vargas-Isla R."/>
            <person name="Ushijima S."/>
            <person name="Smith C.A."/>
            <person name="Donoghue J."/>
            <person name="Ahrendt S."/>
            <person name="Andreopoulos W."/>
            <person name="He G."/>
            <person name="LaButti K."/>
            <person name="Lipzen A."/>
            <person name="Ng V."/>
            <person name="Riley R."/>
            <person name="Sandor L."/>
            <person name="Barry K."/>
            <person name="Martinez A.T."/>
            <person name="Xiao Y."/>
            <person name="Gibbons J.G."/>
            <person name="Terashima K."/>
            <person name="Grigoriev I.V."/>
            <person name="Hibbett D."/>
        </authorList>
    </citation>
    <scope>NUCLEOTIDE SEQUENCE</scope>
    <source>
        <strain evidence="3">ET3784</strain>
    </source>
</reference>
<sequence length="846" mass="87420">MAAPTQILPPWLSATEVVVNGQTETSLVFEPLTYFGPSIPLGSLFTFGGSTSPASQASTTATPTSSASSATSTATPSSTSTSPSSSSTASSSSSTALSSSSSSTASSTSSSTAASTSESPTPSASVTATTQSHGLERGQLIGVIIASILGFIFLFVLALFLYLWWNARRNRRRNGNTRFTMVPPSEDDDLVIIPPGGISPGEGSPRVSGDEADSLIRRQTGGPEMQQASSVAGPSTRQPPPSADNSISTSSKSSNSAASGYGTLLQNPSLGVFVPQFEDRPRHILSPDELRQFGDVPSQKRSRLSTVGEQGELYPLTPPPRLVDAPRSQSRLSAIERTPSLASQASDAGEVTLLTARRVRAEDLGPRSTQLPPGAESSRRRESGAWKGMGLGGLAALGRLSWFQNITGSSSSRRNSRISASFQGQELSDRDIEAGRALLNAEPGSPPEMSELQGPRFRGQLGLGVGYAGDRPISGTSANSRPSTVYHDAQSSLPGTPLVMPPPRAMANASSAEFGYWPQTGTETASSTTAAQGRSQDERAGTQSTSASTGNPTTMDALDVPIPLAISPFASSQSVREVGTLSSQGSEGKVEFPYPPGLTSFSTPGVWNDTTGTTPSPGSFAAASALAFEGAGIIIDVLEDEPPSPGNSWRTLASGHLGPGGTRRTTFGLPQVVNPPDLYSERGSLHSMHSHLSPVNSRSSGSAPASRRDKSGSSGSASSRPSAHSAARSIVSGSDGSGASLAHSGSISSDDRRKNRSQPPMSPAFSVFGNTSSPPVSSPEHSHYPSSLESPLAEELSKVAIPTPIAEIPAVGSSLEDKQQTSPRSPRSPLSSVPWAGGLDDAWSPS</sequence>
<evidence type="ECO:0000313" key="4">
    <source>
        <dbReference type="Proteomes" id="UP001176059"/>
    </source>
</evidence>
<feature type="transmembrane region" description="Helical" evidence="2">
    <location>
        <begin position="140"/>
        <end position="165"/>
    </location>
</feature>
<feature type="compositionally biased region" description="Polar residues" evidence="1">
    <location>
        <begin position="541"/>
        <end position="554"/>
    </location>
</feature>
<comment type="caution">
    <text evidence="3">The sequence shown here is derived from an EMBL/GenBank/DDBJ whole genome shotgun (WGS) entry which is preliminary data.</text>
</comment>
<feature type="compositionally biased region" description="Low complexity" evidence="1">
    <location>
        <begin position="712"/>
        <end position="729"/>
    </location>
</feature>
<proteinExistence type="predicted"/>
<feature type="region of interest" description="Disordered" evidence="1">
    <location>
        <begin position="808"/>
        <end position="846"/>
    </location>
</feature>
<organism evidence="3 4">
    <name type="scientific">Lentinula guzmanii</name>
    <dbReference type="NCBI Taxonomy" id="2804957"/>
    <lineage>
        <taxon>Eukaryota</taxon>
        <taxon>Fungi</taxon>
        <taxon>Dikarya</taxon>
        <taxon>Basidiomycota</taxon>
        <taxon>Agaricomycotina</taxon>
        <taxon>Agaricomycetes</taxon>
        <taxon>Agaricomycetidae</taxon>
        <taxon>Agaricales</taxon>
        <taxon>Marasmiineae</taxon>
        <taxon>Omphalotaceae</taxon>
        <taxon>Lentinula</taxon>
    </lineage>
</organism>
<accession>A0AA38J769</accession>
<keyword evidence="2" id="KW-1133">Transmembrane helix</keyword>
<feature type="compositionally biased region" description="Low complexity" evidence="1">
    <location>
        <begin position="519"/>
        <end position="533"/>
    </location>
</feature>
<evidence type="ECO:0000256" key="2">
    <source>
        <dbReference type="SAM" id="Phobius"/>
    </source>
</evidence>
<keyword evidence="4" id="KW-1185">Reference proteome</keyword>
<feature type="compositionally biased region" description="Low complexity" evidence="1">
    <location>
        <begin position="243"/>
        <end position="259"/>
    </location>
</feature>
<feature type="region of interest" description="Disordered" evidence="1">
    <location>
        <begin position="50"/>
        <end position="132"/>
    </location>
</feature>
<gene>
    <name evidence="3" type="ORF">DFJ43DRAFT_1002901</name>
</gene>
<keyword evidence="2" id="KW-0812">Transmembrane</keyword>
<feature type="region of interest" description="Disordered" evidence="1">
    <location>
        <begin position="408"/>
        <end position="554"/>
    </location>
</feature>
<protein>
    <submittedName>
        <fullName evidence="3">Uncharacterized protein</fullName>
    </submittedName>
</protein>
<reference evidence="3" key="1">
    <citation type="submission" date="2022-08" db="EMBL/GenBank/DDBJ databases">
        <authorList>
            <consortium name="DOE Joint Genome Institute"/>
            <person name="Min B."/>
            <person name="Sierra-Patev S."/>
            <person name="Naranjo-Ortiz M."/>
            <person name="Looney B."/>
            <person name="Konkel Z."/>
            <person name="Slot J.C."/>
            <person name="Sakamoto Y."/>
            <person name="Steenwyk J.L."/>
            <person name="Rokas A."/>
            <person name="Carro J."/>
            <person name="Camarero S."/>
            <person name="Ferreira P."/>
            <person name="Molpeceres G."/>
            <person name="Ruiz-duenas F.J."/>
            <person name="Serrano A."/>
            <person name="Henrissat B."/>
            <person name="Drula E."/>
            <person name="Hughes K.W."/>
            <person name="Mata J.L."/>
            <person name="Ishikawa N.K."/>
            <person name="Vargas-Isla R."/>
            <person name="Ushijima S."/>
            <person name="Smith C.A."/>
            <person name="Ahrendt S."/>
            <person name="Andreopoulos W."/>
            <person name="He G."/>
            <person name="LaButti K."/>
            <person name="Lipzen A."/>
            <person name="Ng V."/>
            <person name="Riley R."/>
            <person name="Sandor L."/>
            <person name="Barry K."/>
            <person name="Martinez A.T."/>
            <person name="Xiao Y."/>
            <person name="Gibbons J.G."/>
            <person name="Terashima K."/>
            <person name="Hibbett D.S."/>
            <person name="Grigoriev I.V."/>
        </authorList>
    </citation>
    <scope>NUCLEOTIDE SEQUENCE</scope>
    <source>
        <strain evidence="3">ET3784</strain>
    </source>
</reference>
<dbReference type="Proteomes" id="UP001176059">
    <property type="component" value="Unassembled WGS sequence"/>
</dbReference>
<feature type="region of interest" description="Disordered" evidence="1">
    <location>
        <begin position="638"/>
        <end position="795"/>
    </location>
</feature>
<feature type="compositionally biased region" description="Polar residues" evidence="1">
    <location>
        <begin position="474"/>
        <end position="494"/>
    </location>
</feature>
<feature type="region of interest" description="Disordered" evidence="1">
    <location>
        <begin position="359"/>
        <end position="386"/>
    </location>
</feature>
<feature type="compositionally biased region" description="Low complexity" evidence="1">
    <location>
        <begin position="409"/>
        <end position="421"/>
    </location>
</feature>
<evidence type="ECO:0000313" key="3">
    <source>
        <dbReference type="EMBL" id="KAJ3724952.1"/>
    </source>
</evidence>
<feature type="compositionally biased region" description="Low complexity" evidence="1">
    <location>
        <begin position="822"/>
        <end position="834"/>
    </location>
</feature>
<feature type="region of interest" description="Disordered" evidence="1">
    <location>
        <begin position="175"/>
        <end position="262"/>
    </location>
</feature>
<keyword evidence="2" id="KW-0472">Membrane</keyword>
<feature type="compositionally biased region" description="Low complexity" evidence="1">
    <location>
        <begin position="192"/>
        <end position="205"/>
    </location>
</feature>
<dbReference type="EMBL" id="JANVFO010000048">
    <property type="protein sequence ID" value="KAJ3724952.1"/>
    <property type="molecule type" value="Genomic_DNA"/>
</dbReference>
<feature type="compositionally biased region" description="Low complexity" evidence="1">
    <location>
        <begin position="772"/>
        <end position="794"/>
    </location>
</feature>
<evidence type="ECO:0000256" key="1">
    <source>
        <dbReference type="SAM" id="MobiDB-lite"/>
    </source>
</evidence>
<dbReference type="AlphaFoldDB" id="A0AA38J769"/>